<evidence type="ECO:0000313" key="13">
    <source>
        <dbReference type="Proteomes" id="UP000198379"/>
    </source>
</evidence>
<dbReference type="RefSeq" id="WP_089371181.1">
    <property type="nucleotide sequence ID" value="NZ_BMEP01000001.1"/>
</dbReference>
<evidence type="ECO:0000256" key="5">
    <source>
        <dbReference type="ARBA" id="ARBA00023150"/>
    </source>
</evidence>
<dbReference type="Proteomes" id="UP000198379">
    <property type="component" value="Unassembled WGS sequence"/>
</dbReference>
<dbReference type="PANTHER" id="PTHR23404">
    <property type="entry name" value="MOLYBDOPTERIN SYNTHASE RELATED"/>
    <property type="match status" value="1"/>
</dbReference>
<dbReference type="Pfam" id="PF02391">
    <property type="entry name" value="MoaE"/>
    <property type="match status" value="1"/>
</dbReference>
<dbReference type="CDD" id="cd00756">
    <property type="entry name" value="MoaE"/>
    <property type="match status" value="1"/>
</dbReference>
<evidence type="ECO:0000256" key="3">
    <source>
        <dbReference type="ARBA" id="ARBA00011950"/>
    </source>
</evidence>
<evidence type="ECO:0000256" key="8">
    <source>
        <dbReference type="ARBA" id="ARBA00030407"/>
    </source>
</evidence>
<proteinExistence type="inferred from homology"/>
<reference evidence="12 13" key="1">
    <citation type="submission" date="2017-06" db="EMBL/GenBank/DDBJ databases">
        <authorList>
            <person name="Kim H.J."/>
            <person name="Triplett B.A."/>
        </authorList>
    </citation>
    <scope>NUCLEOTIDE SEQUENCE [LARGE SCALE GENOMIC DNA]</scope>
    <source>
        <strain evidence="12 13">DSM 25597</strain>
    </source>
</reference>
<dbReference type="Gene3D" id="3.90.1170.40">
    <property type="entry name" value="Molybdopterin biosynthesis MoaE subunit"/>
    <property type="match status" value="1"/>
</dbReference>
<comment type="similarity">
    <text evidence="2">Belongs to the MoaE family.</text>
</comment>
<accession>A0A238YYM1</accession>
<evidence type="ECO:0000256" key="10">
    <source>
        <dbReference type="ARBA" id="ARBA00032474"/>
    </source>
</evidence>
<dbReference type="OrthoDB" id="9803224at2"/>
<organism evidence="12 13">
    <name type="scientific">Dokdonia pacifica</name>
    <dbReference type="NCBI Taxonomy" id="1627892"/>
    <lineage>
        <taxon>Bacteria</taxon>
        <taxon>Pseudomonadati</taxon>
        <taxon>Bacteroidota</taxon>
        <taxon>Flavobacteriia</taxon>
        <taxon>Flavobacteriales</taxon>
        <taxon>Flavobacteriaceae</taxon>
        <taxon>Dokdonia</taxon>
    </lineage>
</organism>
<evidence type="ECO:0000256" key="2">
    <source>
        <dbReference type="ARBA" id="ARBA00005426"/>
    </source>
</evidence>
<dbReference type="AlphaFoldDB" id="A0A238YYM1"/>
<comment type="subunit">
    <text evidence="6">Heterotetramer of 2 MoaD subunits and 2 MoaE subunits. Also stable as homodimer. The enzyme changes between these two forms during catalysis.</text>
</comment>
<dbReference type="InterPro" id="IPR003448">
    <property type="entry name" value="Mopterin_biosynth_MoaE"/>
</dbReference>
<dbReference type="SUPFAM" id="SSF54690">
    <property type="entry name" value="Molybdopterin synthase subunit MoaE"/>
    <property type="match status" value="1"/>
</dbReference>
<dbReference type="InterPro" id="IPR036563">
    <property type="entry name" value="MoaE_sf"/>
</dbReference>
<keyword evidence="5" id="KW-0501">Molybdenum cofactor biosynthesis</keyword>
<keyword evidence="13" id="KW-1185">Reference proteome</keyword>
<evidence type="ECO:0000256" key="4">
    <source>
        <dbReference type="ARBA" id="ARBA00013858"/>
    </source>
</evidence>
<evidence type="ECO:0000256" key="7">
    <source>
        <dbReference type="ARBA" id="ARBA00029745"/>
    </source>
</evidence>
<dbReference type="EC" id="2.8.1.12" evidence="3"/>
<dbReference type="GO" id="GO:0030366">
    <property type="term" value="F:molybdopterin synthase activity"/>
    <property type="evidence" value="ECO:0007669"/>
    <property type="project" value="UniProtKB-EC"/>
</dbReference>
<comment type="pathway">
    <text evidence="1">Cofactor biosynthesis; molybdopterin biosynthesis.</text>
</comment>
<evidence type="ECO:0000256" key="1">
    <source>
        <dbReference type="ARBA" id="ARBA00005046"/>
    </source>
</evidence>
<comment type="catalytic activity">
    <reaction evidence="11">
        <text>2 [molybdopterin-synthase sulfur-carrier protein]-C-terminal-Gly-aminoethanethioate + cyclic pyranopterin phosphate + H2O = molybdopterin + 2 [molybdopterin-synthase sulfur-carrier protein]-C-terminal Gly-Gly + 2 H(+)</text>
        <dbReference type="Rhea" id="RHEA:26333"/>
        <dbReference type="Rhea" id="RHEA-COMP:12202"/>
        <dbReference type="Rhea" id="RHEA-COMP:19907"/>
        <dbReference type="ChEBI" id="CHEBI:15377"/>
        <dbReference type="ChEBI" id="CHEBI:15378"/>
        <dbReference type="ChEBI" id="CHEBI:58698"/>
        <dbReference type="ChEBI" id="CHEBI:59648"/>
        <dbReference type="ChEBI" id="CHEBI:90778"/>
        <dbReference type="ChEBI" id="CHEBI:232372"/>
        <dbReference type="EC" id="2.8.1.12"/>
    </reaction>
</comment>
<dbReference type="GO" id="GO:0006777">
    <property type="term" value="P:Mo-molybdopterin cofactor biosynthetic process"/>
    <property type="evidence" value="ECO:0007669"/>
    <property type="project" value="UniProtKB-KW"/>
</dbReference>
<protein>
    <recommendedName>
        <fullName evidence="4">Molybdopterin synthase catalytic subunit</fullName>
        <ecNumber evidence="3">2.8.1.12</ecNumber>
    </recommendedName>
    <alternativeName>
        <fullName evidence="9">MPT synthase subunit 2</fullName>
    </alternativeName>
    <alternativeName>
        <fullName evidence="7">Molybdenum cofactor biosynthesis protein E</fullName>
    </alternativeName>
    <alternativeName>
        <fullName evidence="8">Molybdopterin-converting factor large subunit</fullName>
    </alternativeName>
    <alternativeName>
        <fullName evidence="10">Molybdopterin-converting factor subunit 2</fullName>
    </alternativeName>
</protein>
<evidence type="ECO:0000256" key="9">
    <source>
        <dbReference type="ARBA" id="ARBA00030781"/>
    </source>
</evidence>
<evidence type="ECO:0000313" key="12">
    <source>
        <dbReference type="EMBL" id="SNR75808.1"/>
    </source>
</evidence>
<evidence type="ECO:0000256" key="6">
    <source>
        <dbReference type="ARBA" id="ARBA00026066"/>
    </source>
</evidence>
<gene>
    <name evidence="12" type="ORF">SAMN06265376_102439</name>
</gene>
<name>A0A238YYM1_9FLAO</name>
<sequence>MKEYKVKNIFIEGAIPPEKIAQSIANHQSKTGIGAHDIFLGQVRADEIDGKKVTAIEFSAQQEMANAVCHEIRETVFEKFPVHCMHIYHSIGRVGVGELCFFVFVSSGHREGVFESLPFLVNEIKAKVPIFGKEIFEDETHQWKVNK</sequence>
<dbReference type="EMBL" id="FZNY01000002">
    <property type="protein sequence ID" value="SNR75808.1"/>
    <property type="molecule type" value="Genomic_DNA"/>
</dbReference>
<evidence type="ECO:0000256" key="11">
    <source>
        <dbReference type="ARBA" id="ARBA00049878"/>
    </source>
</evidence>